<evidence type="ECO:0000256" key="1">
    <source>
        <dbReference type="SAM" id="MobiDB-lite"/>
    </source>
</evidence>
<feature type="region of interest" description="Disordered" evidence="1">
    <location>
        <begin position="15"/>
        <end position="44"/>
    </location>
</feature>
<accession>A0A2P2QLD8</accession>
<proteinExistence type="predicted"/>
<dbReference type="AlphaFoldDB" id="A0A2P2QLD8"/>
<organism evidence="2">
    <name type="scientific">Rhizophora mucronata</name>
    <name type="common">Asiatic mangrove</name>
    <dbReference type="NCBI Taxonomy" id="61149"/>
    <lineage>
        <taxon>Eukaryota</taxon>
        <taxon>Viridiplantae</taxon>
        <taxon>Streptophyta</taxon>
        <taxon>Embryophyta</taxon>
        <taxon>Tracheophyta</taxon>
        <taxon>Spermatophyta</taxon>
        <taxon>Magnoliopsida</taxon>
        <taxon>eudicotyledons</taxon>
        <taxon>Gunneridae</taxon>
        <taxon>Pentapetalae</taxon>
        <taxon>rosids</taxon>
        <taxon>fabids</taxon>
        <taxon>Malpighiales</taxon>
        <taxon>Rhizophoraceae</taxon>
        <taxon>Rhizophora</taxon>
    </lineage>
</organism>
<name>A0A2P2QLD8_RHIMU</name>
<evidence type="ECO:0000313" key="2">
    <source>
        <dbReference type="EMBL" id="MBX67792.1"/>
    </source>
</evidence>
<feature type="compositionally biased region" description="Acidic residues" evidence="1">
    <location>
        <begin position="18"/>
        <end position="33"/>
    </location>
</feature>
<dbReference type="EMBL" id="GGEC01087308">
    <property type="protein sequence ID" value="MBX67792.1"/>
    <property type="molecule type" value="Transcribed_RNA"/>
</dbReference>
<sequence length="44" mass="5310">MRRQKTIRYNCKSLKRDDEEEDDEDDKEELLEEEGGKGWYGLAM</sequence>
<reference evidence="2" key="1">
    <citation type="submission" date="2018-02" db="EMBL/GenBank/DDBJ databases">
        <title>Rhizophora mucronata_Transcriptome.</title>
        <authorList>
            <person name="Meera S.P."/>
            <person name="Sreeshan A."/>
            <person name="Augustine A."/>
        </authorList>
    </citation>
    <scope>NUCLEOTIDE SEQUENCE</scope>
    <source>
        <tissue evidence="2">Leaf</tissue>
    </source>
</reference>
<protein>
    <submittedName>
        <fullName evidence="2">Uncharacterized protein</fullName>
    </submittedName>
</protein>